<accession>A0A7J7RLS6</accession>
<dbReference type="AlphaFoldDB" id="A0A7J7RLS6"/>
<dbReference type="Proteomes" id="UP000527355">
    <property type="component" value="Unassembled WGS sequence"/>
</dbReference>
<evidence type="ECO:0000313" key="3">
    <source>
        <dbReference type="Proteomes" id="UP000527355"/>
    </source>
</evidence>
<feature type="compositionally biased region" description="Polar residues" evidence="1">
    <location>
        <begin position="113"/>
        <end position="131"/>
    </location>
</feature>
<comment type="caution">
    <text evidence="2">The sequence shown here is derived from an EMBL/GenBank/DDBJ whole genome shotgun (WGS) entry which is preliminary data.</text>
</comment>
<feature type="region of interest" description="Disordered" evidence="1">
    <location>
        <begin position="62"/>
        <end position="131"/>
    </location>
</feature>
<reference evidence="2 3" key="1">
    <citation type="journal article" date="2020" name="Nature">
        <title>Six reference-quality genomes reveal evolution of bat adaptations.</title>
        <authorList>
            <person name="Jebb D."/>
            <person name="Huang Z."/>
            <person name="Pippel M."/>
            <person name="Hughes G.M."/>
            <person name="Lavrichenko K."/>
            <person name="Devanna P."/>
            <person name="Winkler S."/>
            <person name="Jermiin L.S."/>
            <person name="Skirmuntt E.C."/>
            <person name="Katzourakis A."/>
            <person name="Burkitt-Gray L."/>
            <person name="Ray D.A."/>
            <person name="Sullivan K.A.M."/>
            <person name="Roscito J.G."/>
            <person name="Kirilenko B.M."/>
            <person name="Davalos L.M."/>
            <person name="Corthals A.P."/>
            <person name="Power M.L."/>
            <person name="Jones G."/>
            <person name="Ransome R.D."/>
            <person name="Dechmann D.K.N."/>
            <person name="Locatelli A.G."/>
            <person name="Puechmaille S.J."/>
            <person name="Fedrigo O."/>
            <person name="Jarvis E.D."/>
            <person name="Hiller M."/>
            <person name="Vernes S.C."/>
            <person name="Myers E.W."/>
            <person name="Teeling E.C."/>
        </authorList>
    </citation>
    <scope>NUCLEOTIDE SEQUENCE [LARGE SCALE GENOMIC DNA]</scope>
    <source>
        <strain evidence="2">MMyoMyo1</strain>
        <tissue evidence="2">Flight muscle</tissue>
    </source>
</reference>
<dbReference type="EMBL" id="JABWUV010000025">
    <property type="protein sequence ID" value="KAF6277106.1"/>
    <property type="molecule type" value="Genomic_DNA"/>
</dbReference>
<evidence type="ECO:0000256" key="1">
    <source>
        <dbReference type="SAM" id="MobiDB-lite"/>
    </source>
</evidence>
<name>A0A7J7RLS6_MYOMY</name>
<evidence type="ECO:0000313" key="2">
    <source>
        <dbReference type="EMBL" id="KAF6277106.1"/>
    </source>
</evidence>
<sequence length="131" mass="13119">MAVGASAGLVSSSSYGPIRCQITATGRPGSGLSPGYAWRTSPAGVAGSYAVGPRRVSRCYRSPVAQETRGPQAAARSGCGEVSTRRHGLGKPPPFHSASLAEGRGGAEDGGPQSHSSALNADVSSAAPRNQ</sequence>
<proteinExistence type="predicted"/>
<keyword evidence="3" id="KW-1185">Reference proteome</keyword>
<protein>
    <submittedName>
        <fullName evidence="2">Uncharacterized protein</fullName>
    </submittedName>
</protein>
<organism evidence="2 3">
    <name type="scientific">Myotis myotis</name>
    <name type="common">Greater mouse-eared bat</name>
    <name type="synonym">Vespertilio myotis</name>
    <dbReference type="NCBI Taxonomy" id="51298"/>
    <lineage>
        <taxon>Eukaryota</taxon>
        <taxon>Metazoa</taxon>
        <taxon>Chordata</taxon>
        <taxon>Craniata</taxon>
        <taxon>Vertebrata</taxon>
        <taxon>Euteleostomi</taxon>
        <taxon>Mammalia</taxon>
        <taxon>Eutheria</taxon>
        <taxon>Laurasiatheria</taxon>
        <taxon>Chiroptera</taxon>
        <taxon>Yangochiroptera</taxon>
        <taxon>Vespertilionidae</taxon>
        <taxon>Myotis</taxon>
    </lineage>
</organism>
<gene>
    <name evidence="2" type="ORF">mMyoMyo1_010283</name>
</gene>